<evidence type="ECO:0000313" key="2">
    <source>
        <dbReference type="EMBL" id="PEN16800.1"/>
    </source>
</evidence>
<dbReference type="PANTHER" id="PTHR33434">
    <property type="entry name" value="DEGV DOMAIN-CONTAINING PROTEIN DR_1986-RELATED"/>
    <property type="match status" value="1"/>
</dbReference>
<name>A0A2A8D7D2_9MICC</name>
<dbReference type="Pfam" id="PF02645">
    <property type="entry name" value="DegV"/>
    <property type="match status" value="1"/>
</dbReference>
<reference evidence="2" key="1">
    <citation type="submission" date="2017-10" db="EMBL/GenBank/DDBJ databases">
        <title>Kefir isolates.</title>
        <authorList>
            <person name="Kim Y."/>
            <person name="Blasche S."/>
        </authorList>
    </citation>
    <scope>NUCLEOTIDE SEQUENCE [LARGE SCALE GENOMIC DNA]</scope>
    <source>
        <strain evidence="2">OG2-2</strain>
    </source>
</reference>
<sequence length="315" mass="33252">MGRIAVVTDSAAAITPEILKERQERGGFAVVPMPVSVQETPARAGIRGTRTETNTRDLTGLSLEEIDEAILMAHVLGNTVHTSGPAPGVFADTYDTLVDEGYEHILSIHLSGELSGTVESARVGAQLSKARVTVLDSRTVAGAYGHAALHAHDIADICDSPEELAKVVTGICAETDIYFYIPTLDALRRGGRVSPALAMVGQMFQIKPIGTVADGKLTYVERPRTATRAKERLTQIIRDVCTKHQSVKKHPAAAAAQHDVRPTGHVVALHHMGNLAEAKALQDSLGAFASDAVLSSLPPVLAAHSGLGALAAVIY</sequence>
<dbReference type="RefSeq" id="WP_070620413.1">
    <property type="nucleotide sequence ID" value="NZ_CAURLQ010000014.1"/>
</dbReference>
<dbReference type="GO" id="GO:0008289">
    <property type="term" value="F:lipid binding"/>
    <property type="evidence" value="ECO:0007669"/>
    <property type="project" value="UniProtKB-KW"/>
</dbReference>
<protein>
    <submittedName>
        <fullName evidence="2">DegV family protein</fullName>
    </submittedName>
</protein>
<dbReference type="InterPro" id="IPR050270">
    <property type="entry name" value="DegV_domain_contain"/>
</dbReference>
<proteinExistence type="predicted"/>
<dbReference type="PROSITE" id="PS51482">
    <property type="entry name" value="DEGV"/>
    <property type="match status" value="1"/>
</dbReference>
<dbReference type="AlphaFoldDB" id="A0A2A8D7D2"/>
<evidence type="ECO:0000313" key="3">
    <source>
        <dbReference type="Proteomes" id="UP000219947"/>
    </source>
</evidence>
<dbReference type="InterPro" id="IPR043168">
    <property type="entry name" value="DegV_C"/>
</dbReference>
<comment type="caution">
    <text evidence="2">The sequence shown here is derived from an EMBL/GenBank/DDBJ whole genome shotgun (WGS) entry which is preliminary data.</text>
</comment>
<gene>
    <name evidence="2" type="ORF">CRM92_01805</name>
</gene>
<dbReference type="EMBL" id="PDEV01000001">
    <property type="protein sequence ID" value="PEN16800.1"/>
    <property type="molecule type" value="Genomic_DNA"/>
</dbReference>
<dbReference type="PANTHER" id="PTHR33434:SF2">
    <property type="entry name" value="FATTY ACID-BINDING PROTEIN TM_1468"/>
    <property type="match status" value="1"/>
</dbReference>
<dbReference type="Gene3D" id="3.40.50.10170">
    <property type="match status" value="1"/>
</dbReference>
<dbReference type="InterPro" id="IPR003797">
    <property type="entry name" value="DegV"/>
</dbReference>
<evidence type="ECO:0000256" key="1">
    <source>
        <dbReference type="ARBA" id="ARBA00023121"/>
    </source>
</evidence>
<dbReference type="NCBIfam" id="TIGR00762">
    <property type="entry name" value="DegV"/>
    <property type="match status" value="1"/>
</dbReference>
<dbReference type="Proteomes" id="UP000219947">
    <property type="component" value="Unassembled WGS sequence"/>
</dbReference>
<dbReference type="Gene3D" id="3.30.1180.10">
    <property type="match status" value="1"/>
</dbReference>
<organism evidence="2 3">
    <name type="scientific">Rothia dentocariosa</name>
    <dbReference type="NCBI Taxonomy" id="2047"/>
    <lineage>
        <taxon>Bacteria</taxon>
        <taxon>Bacillati</taxon>
        <taxon>Actinomycetota</taxon>
        <taxon>Actinomycetes</taxon>
        <taxon>Micrococcales</taxon>
        <taxon>Micrococcaceae</taxon>
        <taxon>Rothia</taxon>
    </lineage>
</organism>
<keyword evidence="1" id="KW-0446">Lipid-binding</keyword>
<keyword evidence="3" id="KW-1185">Reference proteome</keyword>
<accession>A0A2A8D7D2</accession>
<dbReference type="SUPFAM" id="SSF82549">
    <property type="entry name" value="DAK1/DegV-like"/>
    <property type="match status" value="1"/>
</dbReference>